<gene>
    <name evidence="1" type="ORF">Enr10x_03570</name>
</gene>
<accession>A0A517Q0B1</accession>
<evidence type="ECO:0000313" key="2">
    <source>
        <dbReference type="Proteomes" id="UP000315647"/>
    </source>
</evidence>
<protein>
    <submittedName>
        <fullName evidence="1">Uncharacterized protein</fullName>
    </submittedName>
</protein>
<keyword evidence="2" id="KW-1185">Reference proteome</keyword>
<evidence type="ECO:0000313" key="1">
    <source>
        <dbReference type="EMBL" id="QDT25063.1"/>
    </source>
</evidence>
<dbReference type="Proteomes" id="UP000315647">
    <property type="component" value="Chromosome"/>
</dbReference>
<sequence>MGFEVELLWLPGLGDRLSQVEVANHKQRTCDGEGRSH</sequence>
<accession>A0A517ZZZ6</accession>
<proteinExistence type="predicted"/>
<dbReference type="AlphaFoldDB" id="A0A517ZZZ6"/>
<reference evidence="1 2" key="1">
    <citation type="submission" date="2019-03" db="EMBL/GenBank/DDBJ databases">
        <title>Deep-cultivation of Planctomycetes and their phenomic and genomic characterization uncovers novel biology.</title>
        <authorList>
            <person name="Wiegand S."/>
            <person name="Jogler M."/>
            <person name="Boedeker C."/>
            <person name="Pinto D."/>
            <person name="Vollmers J."/>
            <person name="Rivas-Marin E."/>
            <person name="Kohn T."/>
            <person name="Peeters S.H."/>
            <person name="Heuer A."/>
            <person name="Rast P."/>
            <person name="Oberbeckmann S."/>
            <person name="Bunk B."/>
            <person name="Jeske O."/>
            <person name="Meyerdierks A."/>
            <person name="Storesund J.E."/>
            <person name="Kallscheuer N."/>
            <person name="Luecker S."/>
            <person name="Lage O.M."/>
            <person name="Pohl T."/>
            <person name="Merkel B.J."/>
            <person name="Hornburger P."/>
            <person name="Mueller R.-W."/>
            <person name="Bruemmer F."/>
            <person name="Labrenz M."/>
            <person name="Spormann A.M."/>
            <person name="Op den Camp H."/>
            <person name="Overmann J."/>
            <person name="Amann R."/>
            <person name="Jetten M.S.M."/>
            <person name="Mascher T."/>
            <person name="Medema M.H."/>
            <person name="Devos D.P."/>
            <person name="Kaster A.-K."/>
            <person name="Ovreas L."/>
            <person name="Rohde M."/>
            <person name="Galperin M.Y."/>
            <person name="Jogler C."/>
        </authorList>
    </citation>
    <scope>NUCLEOTIDE SEQUENCE [LARGE SCALE GENOMIC DNA]</scope>
    <source>
        <strain evidence="1 2">Enr10</strain>
    </source>
</reference>
<name>A0A517ZZZ6_9PLAN</name>
<organism evidence="1 2">
    <name type="scientific">Gimesia panareensis</name>
    <dbReference type="NCBI Taxonomy" id="2527978"/>
    <lineage>
        <taxon>Bacteria</taxon>
        <taxon>Pseudomonadati</taxon>
        <taxon>Planctomycetota</taxon>
        <taxon>Planctomycetia</taxon>
        <taxon>Planctomycetales</taxon>
        <taxon>Planctomycetaceae</taxon>
        <taxon>Gimesia</taxon>
    </lineage>
</organism>
<dbReference type="EMBL" id="CP037421">
    <property type="protein sequence ID" value="QDT25063.1"/>
    <property type="molecule type" value="Genomic_DNA"/>
</dbReference>